<evidence type="ECO:0000313" key="2">
    <source>
        <dbReference type="EMBL" id="KAJ5078158.1"/>
    </source>
</evidence>
<proteinExistence type="predicted"/>
<dbReference type="SUPFAM" id="SSF52833">
    <property type="entry name" value="Thioredoxin-like"/>
    <property type="match status" value="1"/>
</dbReference>
<organism evidence="2 3">
    <name type="scientific">Anaeramoeba ignava</name>
    <name type="common">Anaerobic marine amoeba</name>
    <dbReference type="NCBI Taxonomy" id="1746090"/>
    <lineage>
        <taxon>Eukaryota</taxon>
        <taxon>Metamonada</taxon>
        <taxon>Anaeramoebidae</taxon>
        <taxon>Anaeramoeba</taxon>
    </lineage>
</organism>
<dbReference type="EMBL" id="JAPDFW010000055">
    <property type="protein sequence ID" value="KAJ5078158.1"/>
    <property type="molecule type" value="Genomic_DNA"/>
</dbReference>
<accession>A0A9Q0LVF2</accession>
<dbReference type="Pfam" id="PF00462">
    <property type="entry name" value="Glutaredoxin"/>
    <property type="match status" value="1"/>
</dbReference>
<dbReference type="OMA" id="QYIEYDV"/>
<comment type="caution">
    <text evidence="2">The sequence shown here is derived from an EMBL/GenBank/DDBJ whole genome shotgun (WGS) entry which is preliminary data.</text>
</comment>
<reference evidence="2" key="1">
    <citation type="submission" date="2022-10" db="EMBL/GenBank/DDBJ databases">
        <title>Novel sulphate-reducing endosymbionts in the free-living metamonad Anaeramoeba.</title>
        <authorList>
            <person name="Jerlstrom-Hultqvist J."/>
            <person name="Cepicka I."/>
            <person name="Gallot-Lavallee L."/>
            <person name="Salas-Leiva D."/>
            <person name="Curtis B.A."/>
            <person name="Zahonova K."/>
            <person name="Pipaliya S."/>
            <person name="Dacks J."/>
            <person name="Roger A.J."/>
        </authorList>
    </citation>
    <scope>NUCLEOTIDE SEQUENCE</scope>
    <source>
        <strain evidence="2">BMAN</strain>
    </source>
</reference>
<dbReference type="InterPro" id="IPR036249">
    <property type="entry name" value="Thioredoxin-like_sf"/>
</dbReference>
<evidence type="ECO:0000259" key="1">
    <source>
        <dbReference type="Pfam" id="PF00462"/>
    </source>
</evidence>
<dbReference type="Proteomes" id="UP001149090">
    <property type="component" value="Unassembled WGS sequence"/>
</dbReference>
<dbReference type="OrthoDB" id="9932926at2759"/>
<sequence>MSVEIFTSIANSSLFAKKYTQYIKLMLDIKKINYVVYDIGKDENKREEMISRSQRSSFPQLHVNGQFIGEWKEIEDLNELEDLDPILGIEDN</sequence>
<feature type="domain" description="Glutaredoxin" evidence="1">
    <location>
        <begin position="24"/>
        <end position="68"/>
    </location>
</feature>
<dbReference type="CDD" id="cd02066">
    <property type="entry name" value="GRX_family"/>
    <property type="match status" value="1"/>
</dbReference>
<evidence type="ECO:0000313" key="3">
    <source>
        <dbReference type="Proteomes" id="UP001149090"/>
    </source>
</evidence>
<keyword evidence="3" id="KW-1185">Reference proteome</keyword>
<dbReference type="InterPro" id="IPR002109">
    <property type="entry name" value="Glutaredoxin"/>
</dbReference>
<dbReference type="PROSITE" id="PS51354">
    <property type="entry name" value="GLUTAREDOXIN_2"/>
    <property type="match status" value="1"/>
</dbReference>
<protein>
    <submittedName>
        <fullName evidence="2">Sh3 domain-binding glutamic acid-rich protein</fullName>
    </submittedName>
</protein>
<name>A0A9Q0LVF2_ANAIG</name>
<dbReference type="AlphaFoldDB" id="A0A9Q0LVF2"/>
<gene>
    <name evidence="2" type="ORF">M0811_05416</name>
</gene>
<dbReference type="Gene3D" id="3.40.30.10">
    <property type="entry name" value="Glutaredoxin"/>
    <property type="match status" value="1"/>
</dbReference>